<dbReference type="PANTHER" id="PTHR35038:SF8">
    <property type="entry name" value="C-TYPE POLYHEME CYTOCHROME OMCC"/>
    <property type="match status" value="1"/>
</dbReference>
<dbReference type="SUPFAM" id="SSF48695">
    <property type="entry name" value="Multiheme cytochromes"/>
    <property type="match status" value="1"/>
</dbReference>
<evidence type="ECO:0000256" key="2">
    <source>
        <dbReference type="SAM" id="Phobius"/>
    </source>
</evidence>
<organism evidence="5 6">
    <name type="scientific">Geobacter argillaceus</name>
    <dbReference type="NCBI Taxonomy" id="345631"/>
    <lineage>
        <taxon>Bacteria</taxon>
        <taxon>Pseudomonadati</taxon>
        <taxon>Thermodesulfobacteriota</taxon>
        <taxon>Desulfuromonadia</taxon>
        <taxon>Geobacterales</taxon>
        <taxon>Geobacteraceae</taxon>
        <taxon>Geobacter</taxon>
    </lineage>
</organism>
<name>A0A562WSK4_9BACT</name>
<dbReference type="PANTHER" id="PTHR35038">
    <property type="entry name" value="DISSIMILATORY SULFITE REDUCTASE SIRA"/>
    <property type="match status" value="1"/>
</dbReference>
<evidence type="ECO:0000313" key="5">
    <source>
        <dbReference type="EMBL" id="TWJ32404.1"/>
    </source>
</evidence>
<comment type="caution">
    <text evidence="5">The sequence shown here is derived from an EMBL/GenBank/DDBJ whole genome shotgun (WGS) entry which is preliminary data.</text>
</comment>
<gene>
    <name evidence="5" type="ORF">JN12_00844</name>
</gene>
<proteinExistence type="predicted"/>
<feature type="signal peptide" evidence="3">
    <location>
        <begin position="1"/>
        <end position="24"/>
    </location>
</feature>
<dbReference type="GO" id="GO:0005509">
    <property type="term" value="F:calcium ion binding"/>
    <property type="evidence" value="ECO:0007669"/>
    <property type="project" value="InterPro"/>
</dbReference>
<keyword evidence="1 3" id="KW-0732">Signal</keyword>
<dbReference type="InterPro" id="IPR051829">
    <property type="entry name" value="Multiheme_Cytochr_ET"/>
</dbReference>
<evidence type="ECO:0000259" key="4">
    <source>
        <dbReference type="PROSITE" id="PS50222"/>
    </source>
</evidence>
<dbReference type="InterPro" id="IPR036280">
    <property type="entry name" value="Multihaem_cyt_sf"/>
</dbReference>
<dbReference type="Proteomes" id="UP000319449">
    <property type="component" value="Unassembled WGS sequence"/>
</dbReference>
<feature type="chain" id="PRO_5022033274" evidence="3">
    <location>
        <begin position="25"/>
        <end position="350"/>
    </location>
</feature>
<accession>A0A562WSK4</accession>
<keyword evidence="2" id="KW-0812">Transmembrane</keyword>
<dbReference type="PROSITE" id="PS00018">
    <property type="entry name" value="EF_HAND_1"/>
    <property type="match status" value="1"/>
</dbReference>
<dbReference type="InterPro" id="IPR002048">
    <property type="entry name" value="EF_hand_dom"/>
</dbReference>
<evidence type="ECO:0000256" key="1">
    <source>
        <dbReference type="ARBA" id="ARBA00022729"/>
    </source>
</evidence>
<dbReference type="PROSITE" id="PS50222">
    <property type="entry name" value="EF_HAND_2"/>
    <property type="match status" value="1"/>
</dbReference>
<dbReference type="Gene3D" id="1.10.1130.10">
    <property type="entry name" value="Flavocytochrome C3, Chain A"/>
    <property type="match status" value="1"/>
</dbReference>
<feature type="domain" description="EF-hand" evidence="4">
    <location>
        <begin position="212"/>
        <end position="236"/>
    </location>
</feature>
<dbReference type="GO" id="GO:0016491">
    <property type="term" value="F:oxidoreductase activity"/>
    <property type="evidence" value="ECO:0007669"/>
    <property type="project" value="TreeGrafter"/>
</dbReference>
<dbReference type="InterPro" id="IPR018247">
    <property type="entry name" value="EF_Hand_1_Ca_BS"/>
</dbReference>
<keyword evidence="2" id="KW-0472">Membrane</keyword>
<evidence type="ECO:0000313" key="6">
    <source>
        <dbReference type="Proteomes" id="UP000319449"/>
    </source>
</evidence>
<dbReference type="EMBL" id="VLLN01000004">
    <property type="protein sequence ID" value="TWJ32404.1"/>
    <property type="molecule type" value="Genomic_DNA"/>
</dbReference>
<protein>
    <submittedName>
        <fullName evidence="5">Nitrate/TMAO reductase-like tetraheme cytochrome c subunit</fullName>
    </submittedName>
</protein>
<dbReference type="RefSeq" id="WP_246125746.1">
    <property type="nucleotide sequence ID" value="NZ_VLLN01000004.1"/>
</dbReference>
<dbReference type="AlphaFoldDB" id="A0A562WSK4"/>
<keyword evidence="6" id="KW-1185">Reference proteome</keyword>
<reference evidence="5 6" key="1">
    <citation type="submission" date="2019-07" db="EMBL/GenBank/DDBJ databases">
        <title>Genomic Encyclopedia of Archaeal and Bacterial Type Strains, Phase II (KMG-II): from individual species to whole genera.</title>
        <authorList>
            <person name="Goeker M."/>
        </authorList>
    </citation>
    <scope>NUCLEOTIDE SEQUENCE [LARGE SCALE GENOMIC DNA]</scope>
    <source>
        <strain evidence="5 6">ATCC BAA-1139</strain>
    </source>
</reference>
<feature type="transmembrane region" description="Helical" evidence="2">
    <location>
        <begin position="320"/>
        <end position="342"/>
    </location>
</feature>
<evidence type="ECO:0000256" key="3">
    <source>
        <dbReference type="SAM" id="SignalP"/>
    </source>
</evidence>
<sequence length="350" mass="38415">MNIATSTILLSLAALMALAGPATAASQHNGRCLSCHGQKSIAEKGERFYVDPAKFAGTTHAVIGCPACHDKVSANHPYDGAIPSKATCKECHAPVQAEYSRSVHGTKAACADCHNPHEVKASVSVSGDEMNAHCARCHDARKTIQSHTKWLPQADLHIDAMPCITCHTGSKNYVITMFIENRKSGEQHSEFKIATREELSRLLPANRELKSLIDKNGDGLISLKELRNFNADARSKDMRLWGMMTPEVVTHSYQIMENRWDCTFCHASGPQAMQTSYVSFPEKDGSYTRVAVEKGAILDILYGTPDFYMLGSTRSTPLNIIGALILVGGLMMPVGHGTFRFLTRKNRKEH</sequence>
<keyword evidence="2" id="KW-1133">Transmembrane helix</keyword>